<evidence type="ECO:0000259" key="4">
    <source>
        <dbReference type="PROSITE" id="PS01124"/>
    </source>
</evidence>
<dbReference type="GO" id="GO:0005829">
    <property type="term" value="C:cytosol"/>
    <property type="evidence" value="ECO:0007669"/>
    <property type="project" value="TreeGrafter"/>
</dbReference>
<dbReference type="GO" id="GO:0003700">
    <property type="term" value="F:DNA-binding transcription factor activity"/>
    <property type="evidence" value="ECO:0007669"/>
    <property type="project" value="InterPro"/>
</dbReference>
<dbReference type="OrthoDB" id="9770715at2"/>
<reference evidence="6" key="1">
    <citation type="submission" date="2016-10" db="EMBL/GenBank/DDBJ databases">
        <authorList>
            <person name="Varghese N."/>
            <person name="Submissions S."/>
        </authorList>
    </citation>
    <scope>NUCLEOTIDE SEQUENCE [LARGE SCALE GENOMIC DNA]</scope>
    <source>
        <strain evidence="6">CGMCC 1.7061</strain>
    </source>
</reference>
<evidence type="ECO:0000313" key="6">
    <source>
        <dbReference type="Proteomes" id="UP000198519"/>
    </source>
</evidence>
<dbReference type="SUPFAM" id="SSF46689">
    <property type="entry name" value="Homeodomain-like"/>
    <property type="match status" value="1"/>
</dbReference>
<gene>
    <name evidence="5" type="ORF">SAMN04487963_2173</name>
</gene>
<dbReference type="Proteomes" id="UP000198519">
    <property type="component" value="Unassembled WGS sequence"/>
</dbReference>
<feature type="domain" description="HTH araC/xylS-type" evidence="4">
    <location>
        <begin position="240"/>
        <end position="339"/>
    </location>
</feature>
<evidence type="ECO:0000313" key="5">
    <source>
        <dbReference type="EMBL" id="SFM34912.1"/>
    </source>
</evidence>
<protein>
    <submittedName>
        <fullName evidence="5">AraC-type DNA-binding protein</fullName>
    </submittedName>
</protein>
<dbReference type="RefSeq" id="WP_092022410.1">
    <property type="nucleotide sequence ID" value="NZ_FOUE01000003.1"/>
</dbReference>
<dbReference type="InterPro" id="IPR009057">
    <property type="entry name" value="Homeodomain-like_sf"/>
</dbReference>
<dbReference type="PANTHER" id="PTHR47894">
    <property type="entry name" value="HTH-TYPE TRANSCRIPTIONAL REGULATOR GADX"/>
    <property type="match status" value="1"/>
</dbReference>
<dbReference type="Pfam" id="PF12833">
    <property type="entry name" value="HTH_18"/>
    <property type="match status" value="1"/>
</dbReference>
<dbReference type="Gene3D" id="1.10.10.60">
    <property type="entry name" value="Homeodomain-like"/>
    <property type="match status" value="1"/>
</dbReference>
<dbReference type="EMBL" id="FOUE01000003">
    <property type="protein sequence ID" value="SFM34912.1"/>
    <property type="molecule type" value="Genomic_DNA"/>
</dbReference>
<dbReference type="Pfam" id="PF12625">
    <property type="entry name" value="Arabinose_bd"/>
    <property type="match status" value="1"/>
</dbReference>
<dbReference type="InterPro" id="IPR020449">
    <property type="entry name" value="Tscrpt_reg_AraC-type_HTH"/>
</dbReference>
<accession>A0A1I4Q4C3</accession>
<evidence type="ECO:0000256" key="2">
    <source>
        <dbReference type="ARBA" id="ARBA00023125"/>
    </source>
</evidence>
<organism evidence="5 6">
    <name type="scientific">Marinobacter zhejiangensis</name>
    <dbReference type="NCBI Taxonomy" id="488535"/>
    <lineage>
        <taxon>Bacteria</taxon>
        <taxon>Pseudomonadati</taxon>
        <taxon>Pseudomonadota</taxon>
        <taxon>Gammaproteobacteria</taxon>
        <taxon>Pseudomonadales</taxon>
        <taxon>Marinobacteraceae</taxon>
        <taxon>Marinobacter</taxon>
    </lineage>
</organism>
<dbReference type="PRINTS" id="PR00032">
    <property type="entry name" value="HTHARAC"/>
</dbReference>
<dbReference type="InterPro" id="IPR032687">
    <property type="entry name" value="AraC-type_N"/>
</dbReference>
<dbReference type="PANTHER" id="PTHR47894:SF1">
    <property type="entry name" value="HTH-TYPE TRANSCRIPTIONAL REGULATOR VQSM"/>
    <property type="match status" value="1"/>
</dbReference>
<proteinExistence type="predicted"/>
<dbReference type="InterPro" id="IPR018060">
    <property type="entry name" value="HTH_AraC"/>
</dbReference>
<dbReference type="AlphaFoldDB" id="A0A1I4Q4C3"/>
<sequence length="352" mass="39575">MAVIQDREASALYIGIARQHALSHPISTHALDALTPELDGNDLAEQTLPLTGILDFWQQTADLCAAPTFGLQAGNQCHLSVYGLFSHLLMSCPTLHRALQLGADYLHLLNEALETRLDIGPDESTYSLTYPVDHPGARHHIEFHLASVVQLGRQIVRQKERARLRPRRIEFCHGPAAAKEQYEKVFDCEVAFGKPRNQMVFSTELLEIPGHTPNSGLYGHMLKLLEAIRDHRRSQKPFRSRVCETLNHQQSTSTWPTLEALAHELGVSPSSLKRKLKQEQTSYQEICDDLRYKQARRMLTAKRLAIGEIAHQLGFSSPASFSRSFKRWSGMAPHDYAIQAKPGAPHMQESPL</sequence>
<keyword evidence="2 5" id="KW-0238">DNA-binding</keyword>
<dbReference type="SMART" id="SM00342">
    <property type="entry name" value="HTH_ARAC"/>
    <property type="match status" value="1"/>
</dbReference>
<dbReference type="GO" id="GO:0000976">
    <property type="term" value="F:transcription cis-regulatory region binding"/>
    <property type="evidence" value="ECO:0007669"/>
    <property type="project" value="TreeGrafter"/>
</dbReference>
<evidence type="ECO:0000256" key="1">
    <source>
        <dbReference type="ARBA" id="ARBA00023015"/>
    </source>
</evidence>
<name>A0A1I4Q4C3_9GAMM</name>
<keyword evidence="3" id="KW-0804">Transcription</keyword>
<keyword evidence="1" id="KW-0805">Transcription regulation</keyword>
<evidence type="ECO:0000256" key="3">
    <source>
        <dbReference type="ARBA" id="ARBA00023163"/>
    </source>
</evidence>
<keyword evidence="6" id="KW-1185">Reference proteome</keyword>
<dbReference type="STRING" id="488535.SAMN04487963_2173"/>
<dbReference type="PROSITE" id="PS01124">
    <property type="entry name" value="HTH_ARAC_FAMILY_2"/>
    <property type="match status" value="1"/>
</dbReference>